<accession>J0CRJ1</accession>
<evidence type="ECO:0000313" key="2">
    <source>
        <dbReference type="EMBL" id="EJD32879.1"/>
    </source>
</evidence>
<organism evidence="2 3">
    <name type="scientific">Auricularia subglabra (strain TFB-10046 / SS5)</name>
    <name type="common">White-rot fungus</name>
    <name type="synonym">Auricularia delicata (strain TFB10046)</name>
    <dbReference type="NCBI Taxonomy" id="717982"/>
    <lineage>
        <taxon>Eukaryota</taxon>
        <taxon>Fungi</taxon>
        <taxon>Dikarya</taxon>
        <taxon>Basidiomycota</taxon>
        <taxon>Agaricomycotina</taxon>
        <taxon>Agaricomycetes</taxon>
        <taxon>Auriculariales</taxon>
        <taxon>Auriculariaceae</taxon>
        <taxon>Auricularia</taxon>
    </lineage>
</organism>
<proteinExistence type="predicted"/>
<dbReference type="InParanoid" id="J0CRJ1"/>
<evidence type="ECO:0000256" key="1">
    <source>
        <dbReference type="SAM" id="MobiDB-lite"/>
    </source>
</evidence>
<gene>
    <name evidence="2" type="ORF">AURDEDRAFT_178027</name>
</gene>
<evidence type="ECO:0000313" key="3">
    <source>
        <dbReference type="Proteomes" id="UP000006514"/>
    </source>
</evidence>
<dbReference type="KEGG" id="adl:AURDEDRAFT_178027"/>
<feature type="compositionally biased region" description="Pro residues" evidence="1">
    <location>
        <begin position="7"/>
        <end position="21"/>
    </location>
</feature>
<name>J0CRJ1_AURST</name>
<feature type="region of interest" description="Disordered" evidence="1">
    <location>
        <begin position="1"/>
        <end position="22"/>
    </location>
</feature>
<sequence>MNRNHGAPPPPPKYNIAPTPPTDDEQYEWLKRNAVERALEYLKVTDEYIRDEGVFVLAGWIRMAGLPAYIRDDAPGRTIAVFGKSMNNPTEPLRWMILNKPGPEYNVYVGEESIIRVRAIDHN</sequence>
<keyword evidence="3" id="KW-1185">Reference proteome</keyword>
<protein>
    <submittedName>
        <fullName evidence="2">Uncharacterized protein</fullName>
    </submittedName>
</protein>
<dbReference type="Proteomes" id="UP000006514">
    <property type="component" value="Unassembled WGS sequence"/>
</dbReference>
<dbReference type="EMBL" id="JH688584">
    <property type="protein sequence ID" value="EJD32879.1"/>
    <property type="molecule type" value="Genomic_DNA"/>
</dbReference>
<dbReference type="AlphaFoldDB" id="J0CRJ1"/>
<reference evidence="3" key="1">
    <citation type="journal article" date="2012" name="Science">
        <title>The Paleozoic origin of enzymatic lignin decomposition reconstructed from 31 fungal genomes.</title>
        <authorList>
            <person name="Floudas D."/>
            <person name="Binder M."/>
            <person name="Riley R."/>
            <person name="Barry K."/>
            <person name="Blanchette R.A."/>
            <person name="Henrissat B."/>
            <person name="Martinez A.T."/>
            <person name="Otillar R."/>
            <person name="Spatafora J.W."/>
            <person name="Yadav J.S."/>
            <person name="Aerts A."/>
            <person name="Benoit I."/>
            <person name="Boyd A."/>
            <person name="Carlson A."/>
            <person name="Copeland A."/>
            <person name="Coutinho P.M."/>
            <person name="de Vries R.P."/>
            <person name="Ferreira P."/>
            <person name="Findley K."/>
            <person name="Foster B."/>
            <person name="Gaskell J."/>
            <person name="Glotzer D."/>
            <person name="Gorecki P."/>
            <person name="Heitman J."/>
            <person name="Hesse C."/>
            <person name="Hori C."/>
            <person name="Igarashi K."/>
            <person name="Jurgens J.A."/>
            <person name="Kallen N."/>
            <person name="Kersten P."/>
            <person name="Kohler A."/>
            <person name="Kuees U."/>
            <person name="Kumar T.K.A."/>
            <person name="Kuo A."/>
            <person name="LaButti K."/>
            <person name="Larrondo L.F."/>
            <person name="Lindquist E."/>
            <person name="Ling A."/>
            <person name="Lombard V."/>
            <person name="Lucas S."/>
            <person name="Lundell T."/>
            <person name="Martin R."/>
            <person name="McLaughlin D.J."/>
            <person name="Morgenstern I."/>
            <person name="Morin E."/>
            <person name="Murat C."/>
            <person name="Nagy L.G."/>
            <person name="Nolan M."/>
            <person name="Ohm R.A."/>
            <person name="Patyshakuliyeva A."/>
            <person name="Rokas A."/>
            <person name="Ruiz-Duenas F.J."/>
            <person name="Sabat G."/>
            <person name="Salamov A."/>
            <person name="Samejima M."/>
            <person name="Schmutz J."/>
            <person name="Slot J.C."/>
            <person name="St John F."/>
            <person name="Stenlid J."/>
            <person name="Sun H."/>
            <person name="Sun S."/>
            <person name="Syed K."/>
            <person name="Tsang A."/>
            <person name="Wiebenga A."/>
            <person name="Young D."/>
            <person name="Pisabarro A."/>
            <person name="Eastwood D.C."/>
            <person name="Martin F."/>
            <person name="Cullen D."/>
            <person name="Grigoriev I.V."/>
            <person name="Hibbett D.S."/>
        </authorList>
    </citation>
    <scope>NUCLEOTIDE SEQUENCE [LARGE SCALE GENOMIC DNA]</scope>
    <source>
        <strain evidence="3">TFB10046</strain>
    </source>
</reference>